<dbReference type="RefSeq" id="XP_034114970.2">
    <property type="nucleotide sequence ID" value="XM_034259079.2"/>
</dbReference>
<feature type="region of interest" description="Disordered" evidence="1">
    <location>
        <begin position="122"/>
        <end position="143"/>
    </location>
</feature>
<evidence type="ECO:0000256" key="1">
    <source>
        <dbReference type="SAM" id="MobiDB-lite"/>
    </source>
</evidence>
<feature type="domain" description="LEM" evidence="3">
    <location>
        <begin position="4"/>
        <end position="48"/>
    </location>
</feature>
<gene>
    <name evidence="5" type="primary">LOC117575003</name>
</gene>
<dbReference type="CDD" id="cd12934">
    <property type="entry name" value="LEM"/>
    <property type="match status" value="1"/>
</dbReference>
<dbReference type="PROSITE" id="PS50954">
    <property type="entry name" value="LEM"/>
    <property type="match status" value="1"/>
</dbReference>
<dbReference type="SMART" id="SM00540">
    <property type="entry name" value="LEM"/>
    <property type="match status" value="1"/>
</dbReference>
<feature type="compositionally biased region" description="Acidic residues" evidence="1">
    <location>
        <begin position="306"/>
        <end position="318"/>
    </location>
</feature>
<dbReference type="SUPFAM" id="SSF63451">
    <property type="entry name" value="LEM domain"/>
    <property type="match status" value="1"/>
</dbReference>
<keyword evidence="2" id="KW-1133">Transmembrane helix</keyword>
<feature type="compositionally biased region" description="Low complexity" evidence="1">
    <location>
        <begin position="51"/>
        <end position="60"/>
    </location>
</feature>
<name>A0A6P8XUF5_DROAB</name>
<dbReference type="Proteomes" id="UP000515160">
    <property type="component" value="Chromosome 2R"/>
</dbReference>
<evidence type="ECO:0000313" key="4">
    <source>
        <dbReference type="Proteomes" id="UP000515160"/>
    </source>
</evidence>
<keyword evidence="2" id="KW-0812">Transmembrane</keyword>
<keyword evidence="2" id="KW-0472">Membrane</keyword>
<dbReference type="OrthoDB" id="8068829at2759"/>
<organism evidence="4 5">
    <name type="scientific">Drosophila albomicans</name>
    <name type="common">Fruit fly</name>
    <dbReference type="NCBI Taxonomy" id="7291"/>
    <lineage>
        <taxon>Eukaryota</taxon>
        <taxon>Metazoa</taxon>
        <taxon>Ecdysozoa</taxon>
        <taxon>Arthropoda</taxon>
        <taxon>Hexapoda</taxon>
        <taxon>Insecta</taxon>
        <taxon>Pterygota</taxon>
        <taxon>Neoptera</taxon>
        <taxon>Endopterygota</taxon>
        <taxon>Diptera</taxon>
        <taxon>Brachycera</taxon>
        <taxon>Muscomorpha</taxon>
        <taxon>Ephydroidea</taxon>
        <taxon>Drosophilidae</taxon>
        <taxon>Drosophila</taxon>
    </lineage>
</organism>
<evidence type="ECO:0000313" key="5">
    <source>
        <dbReference type="RefSeq" id="XP_034114970.2"/>
    </source>
</evidence>
<dbReference type="InterPro" id="IPR003887">
    <property type="entry name" value="LEM_dom"/>
</dbReference>
<feature type="compositionally biased region" description="Low complexity" evidence="1">
    <location>
        <begin position="122"/>
        <end position="132"/>
    </location>
</feature>
<feature type="region of interest" description="Disordered" evidence="1">
    <location>
        <begin position="51"/>
        <end position="99"/>
    </location>
</feature>
<dbReference type="InterPro" id="IPR011015">
    <property type="entry name" value="LEM/LEM-like_dom_sf"/>
</dbReference>
<evidence type="ECO:0000256" key="2">
    <source>
        <dbReference type="SAM" id="Phobius"/>
    </source>
</evidence>
<dbReference type="AlphaFoldDB" id="A0A6P8XUF5"/>
<feature type="transmembrane region" description="Helical" evidence="2">
    <location>
        <begin position="391"/>
        <end position="409"/>
    </location>
</feature>
<dbReference type="GeneID" id="117575003"/>
<keyword evidence="4" id="KW-1185">Reference proteome</keyword>
<evidence type="ECO:0000259" key="3">
    <source>
        <dbReference type="PROSITE" id="PS50954"/>
    </source>
</evidence>
<proteinExistence type="predicted"/>
<feature type="region of interest" description="Disordered" evidence="1">
    <location>
        <begin position="305"/>
        <end position="366"/>
    </location>
</feature>
<reference evidence="5" key="1">
    <citation type="submission" date="2025-08" db="UniProtKB">
        <authorList>
            <consortium name="RefSeq"/>
        </authorList>
    </citation>
    <scope>IDENTIFICATION</scope>
    <source>
        <strain evidence="5">15112-1751.03</strain>
        <tissue evidence="5">Whole Adult</tissue>
    </source>
</reference>
<sequence>MSDLSYLDTISNKELHAKCLQHGLPNIPVTDSSRQVILRRLRSAILGVPLNKSKNNSASASKKKAPRRETVHSSNVTPAAETVQRVAGKSPSRNNNNNTRRTIAATAGNYYPLGNVSTRSVETTTTVSDVGSQSEDDDYYTNRPQYNEVHRPVSLGKSELLTTSYTRGIEGQETQYSVDDEPETYTYQRPHVASTLPGYQQDRTYSSSLARNQNLTHSLLNSTSYNEDATDYNKVEPQRYSYNGSAAPFQSAAASTSAATSTIRQRQTMGSVTGFGRGRLIQPTYRINTLYPQLNEFYDQATNADESMEVDTDSEPEVETQQQQQRSYGRQPVESPYLSSFSRQLDAGKRSSPLARPQKRATLANEDALDSPMTQFRGLFRSLDQRYHLKFYFCLMLAVMFTTLVYVLLTP</sequence>
<accession>A0A6P8XUF5</accession>
<protein>
    <submittedName>
        <fullName evidence="5">LEM domain-containing protein Bocksbeutel</fullName>
    </submittedName>
</protein>